<dbReference type="Proteomes" id="UP000242519">
    <property type="component" value="Unassembled WGS sequence"/>
</dbReference>
<evidence type="ECO:0000256" key="1">
    <source>
        <dbReference type="SAM" id="MobiDB-lite"/>
    </source>
</evidence>
<accession>A0A218Z0H0</accession>
<organism evidence="2 3">
    <name type="scientific">Diplocarpon coronariae</name>
    <dbReference type="NCBI Taxonomy" id="2795749"/>
    <lineage>
        <taxon>Eukaryota</taxon>
        <taxon>Fungi</taxon>
        <taxon>Dikarya</taxon>
        <taxon>Ascomycota</taxon>
        <taxon>Pezizomycotina</taxon>
        <taxon>Leotiomycetes</taxon>
        <taxon>Helotiales</taxon>
        <taxon>Drepanopezizaceae</taxon>
        <taxon>Diplocarpon</taxon>
    </lineage>
</organism>
<protein>
    <submittedName>
        <fullName evidence="2">Uncharacterized protein</fullName>
    </submittedName>
</protein>
<keyword evidence="3" id="KW-1185">Reference proteome</keyword>
<dbReference type="EMBL" id="MZNU01000270">
    <property type="protein sequence ID" value="OWP01561.1"/>
    <property type="molecule type" value="Genomic_DNA"/>
</dbReference>
<reference evidence="2 3" key="1">
    <citation type="submission" date="2017-04" db="EMBL/GenBank/DDBJ databases">
        <title>Draft genome sequence of Marssonina coronaria NL1: causal agent of apple blotch.</title>
        <authorList>
            <person name="Cheng Q."/>
        </authorList>
    </citation>
    <scope>NUCLEOTIDE SEQUENCE [LARGE SCALE GENOMIC DNA]</scope>
    <source>
        <strain evidence="2 3">NL1</strain>
    </source>
</reference>
<dbReference type="AlphaFoldDB" id="A0A218Z0H0"/>
<dbReference type="InParanoid" id="A0A218Z0H0"/>
<proteinExistence type="predicted"/>
<feature type="compositionally biased region" description="Polar residues" evidence="1">
    <location>
        <begin position="42"/>
        <end position="51"/>
    </location>
</feature>
<sequence length="131" mass="14597">MLPTNNQNLCLFFPFKLAAISTSRATSFSSMSNGDSSHEATRQQSSSSVRTAAQALELARDSPEGAQDPTVVEILEAALTEIWRKVKAQPASYVMTRDEFAIFNYFQHRSVGQQLAIAARKRYWDHLALSN</sequence>
<evidence type="ECO:0000313" key="2">
    <source>
        <dbReference type="EMBL" id="OWP01561.1"/>
    </source>
</evidence>
<name>A0A218Z0H0_9HELO</name>
<feature type="region of interest" description="Disordered" evidence="1">
    <location>
        <begin position="28"/>
        <end position="65"/>
    </location>
</feature>
<evidence type="ECO:0000313" key="3">
    <source>
        <dbReference type="Proteomes" id="UP000242519"/>
    </source>
</evidence>
<comment type="caution">
    <text evidence="2">The sequence shown here is derived from an EMBL/GenBank/DDBJ whole genome shotgun (WGS) entry which is preliminary data.</text>
</comment>
<dbReference type="OrthoDB" id="5302289at2759"/>
<gene>
    <name evidence="2" type="ORF">B2J93_8588</name>
</gene>